<keyword evidence="3" id="KW-1185">Reference proteome</keyword>
<evidence type="ECO:0000259" key="1">
    <source>
        <dbReference type="Pfam" id="PF24722"/>
    </source>
</evidence>
<dbReference type="Proteomes" id="UP001589774">
    <property type="component" value="Unassembled WGS sequence"/>
</dbReference>
<evidence type="ECO:0000313" key="3">
    <source>
        <dbReference type="Proteomes" id="UP001589774"/>
    </source>
</evidence>
<reference evidence="2 3" key="1">
    <citation type="submission" date="2024-09" db="EMBL/GenBank/DDBJ databases">
        <authorList>
            <person name="Sun Q."/>
            <person name="Mori K."/>
        </authorList>
    </citation>
    <scope>NUCLEOTIDE SEQUENCE [LARGE SCALE GENOMIC DNA]</scope>
    <source>
        <strain evidence="2 3">CCM 7765</strain>
    </source>
</reference>
<sequence>MNKINQDEIPDIISAEIPEIKREISELSRENLAGALQVVVSYIRDRITVHEIAKVIYSISLVGWIYNCGNERVKYLIENLFVRSFNGMRKLCSQYEWGLIEKRIPIKLLTVYTKQQY</sequence>
<proteinExistence type="predicted"/>
<feature type="domain" description="DUF7674" evidence="1">
    <location>
        <begin position="12"/>
        <end position="116"/>
    </location>
</feature>
<accession>A0ABV6HM84</accession>
<organism evidence="2 3">
    <name type="scientific">Olivibacter oleidegradans</name>
    <dbReference type="NCBI Taxonomy" id="760123"/>
    <lineage>
        <taxon>Bacteria</taxon>
        <taxon>Pseudomonadati</taxon>
        <taxon>Bacteroidota</taxon>
        <taxon>Sphingobacteriia</taxon>
        <taxon>Sphingobacteriales</taxon>
        <taxon>Sphingobacteriaceae</taxon>
        <taxon>Olivibacter</taxon>
    </lineage>
</organism>
<protein>
    <recommendedName>
        <fullName evidence="1">DUF7674 domain-containing protein</fullName>
    </recommendedName>
</protein>
<evidence type="ECO:0000313" key="2">
    <source>
        <dbReference type="EMBL" id="MFC0320018.1"/>
    </source>
</evidence>
<dbReference type="InterPro" id="IPR056091">
    <property type="entry name" value="DUF7674"/>
</dbReference>
<gene>
    <name evidence="2" type="ORF">ACFFI0_16965</name>
</gene>
<comment type="caution">
    <text evidence="2">The sequence shown here is derived from an EMBL/GenBank/DDBJ whole genome shotgun (WGS) entry which is preliminary data.</text>
</comment>
<name>A0ABV6HM84_9SPHI</name>
<dbReference type="EMBL" id="JBHLWO010000002">
    <property type="protein sequence ID" value="MFC0320018.1"/>
    <property type="molecule type" value="Genomic_DNA"/>
</dbReference>
<dbReference type="RefSeq" id="WP_130855374.1">
    <property type="nucleotide sequence ID" value="NZ_JBHLWO010000002.1"/>
</dbReference>
<dbReference type="Pfam" id="PF24722">
    <property type="entry name" value="DUF7674"/>
    <property type="match status" value="1"/>
</dbReference>